<evidence type="ECO:0000256" key="3">
    <source>
        <dbReference type="ARBA" id="ARBA00022827"/>
    </source>
</evidence>
<evidence type="ECO:0000259" key="5">
    <source>
        <dbReference type="Pfam" id="PF01266"/>
    </source>
</evidence>
<gene>
    <name evidence="6" type="ORF">F4Y42_14915</name>
</gene>
<organism evidence="6">
    <name type="scientific">Caldilineaceae bacterium SB0664_bin_27</name>
    <dbReference type="NCBI Taxonomy" id="2605260"/>
    <lineage>
        <taxon>Bacteria</taxon>
        <taxon>Bacillati</taxon>
        <taxon>Chloroflexota</taxon>
        <taxon>Caldilineae</taxon>
        <taxon>Caldilineales</taxon>
        <taxon>Caldilineaceae</taxon>
    </lineage>
</organism>
<dbReference type="Pfam" id="PF01266">
    <property type="entry name" value="DAO"/>
    <property type="match status" value="1"/>
</dbReference>
<evidence type="ECO:0000313" key="6">
    <source>
        <dbReference type="EMBL" id="MXY94727.1"/>
    </source>
</evidence>
<comment type="caution">
    <text evidence="6">The sequence shown here is derived from an EMBL/GenBank/DDBJ whole genome shotgun (WGS) entry which is preliminary data.</text>
</comment>
<dbReference type="Gene3D" id="3.50.50.60">
    <property type="entry name" value="FAD/NAD(P)-binding domain"/>
    <property type="match status" value="1"/>
</dbReference>
<feature type="domain" description="FAD dependent oxidoreductase" evidence="5">
    <location>
        <begin position="6"/>
        <end position="361"/>
    </location>
</feature>
<keyword evidence="3" id="KW-0274">FAD</keyword>
<name>A0A6B0YVS7_9CHLR</name>
<protein>
    <submittedName>
        <fullName evidence="6">FAD-dependent oxidoreductase</fullName>
    </submittedName>
</protein>
<reference evidence="6" key="1">
    <citation type="submission" date="2019-09" db="EMBL/GenBank/DDBJ databases">
        <title>Characterisation of the sponge microbiome using genome-centric metagenomics.</title>
        <authorList>
            <person name="Engelberts J.P."/>
            <person name="Robbins S.J."/>
            <person name="De Goeij J.M."/>
            <person name="Aranda M."/>
            <person name="Bell S.C."/>
            <person name="Webster N.S."/>
        </authorList>
    </citation>
    <scope>NUCLEOTIDE SEQUENCE</scope>
    <source>
        <strain evidence="6">SB0664_bin_27</strain>
    </source>
</reference>
<dbReference type="AlphaFoldDB" id="A0A6B0YVS7"/>
<dbReference type="PANTHER" id="PTHR10961:SF46">
    <property type="entry name" value="PEROXISOMAL SARCOSINE OXIDASE"/>
    <property type="match status" value="1"/>
</dbReference>
<evidence type="ECO:0000256" key="2">
    <source>
        <dbReference type="ARBA" id="ARBA00022630"/>
    </source>
</evidence>
<dbReference type="InterPro" id="IPR006076">
    <property type="entry name" value="FAD-dep_OxRdtase"/>
</dbReference>
<sequence>MSSSTDFLVVGAGIFGVTTALSLRSRGYSVTLIDPGPLPYPLAASTDVSKVVRMEYGNNRQYTRMAIGSIEGFHQWNELFGETLYHETGVLAASKGPMAENEFVNSSFQMLLEEGQRPERLPDGEISRRFPAWSTGNYTDGFYNARGGYAESGRVVGKLAERAAADGIDVRPGQTAEKLLLDGDRVQGMRSREGATFNSDHTVIAAGSWTPWLLPELQSVMTATGHPIFHLKPRDPAPFFAPDFVVYFGDTARTGWYGFPMLREGIVKVSRHGVGVTLHPEHDERTVYEEDYAELRIFLEDTFPSLLDAEVTYTRRCLYNDTLDEHFWIDHHPEKDGLSVATGGSGHGFKFGPVLGDLIADVIEDKPNEWADLFRWRDLSPDTTGQEASRYHGDAEGGG</sequence>
<dbReference type="SUPFAM" id="SSF54373">
    <property type="entry name" value="FAD-linked reductases, C-terminal domain"/>
    <property type="match status" value="1"/>
</dbReference>
<evidence type="ECO:0000256" key="1">
    <source>
        <dbReference type="ARBA" id="ARBA00001974"/>
    </source>
</evidence>
<dbReference type="SUPFAM" id="SSF51905">
    <property type="entry name" value="FAD/NAD(P)-binding domain"/>
    <property type="match status" value="1"/>
</dbReference>
<dbReference type="GO" id="GO:0008115">
    <property type="term" value="F:sarcosine oxidase activity"/>
    <property type="evidence" value="ECO:0007669"/>
    <property type="project" value="TreeGrafter"/>
</dbReference>
<keyword evidence="4" id="KW-0560">Oxidoreductase</keyword>
<dbReference type="InterPro" id="IPR045170">
    <property type="entry name" value="MTOX"/>
</dbReference>
<accession>A0A6B0YVS7</accession>
<keyword evidence="2" id="KW-0285">Flavoprotein</keyword>
<dbReference type="PANTHER" id="PTHR10961">
    <property type="entry name" value="PEROXISOMAL SARCOSINE OXIDASE"/>
    <property type="match status" value="1"/>
</dbReference>
<dbReference type="InterPro" id="IPR036188">
    <property type="entry name" value="FAD/NAD-bd_sf"/>
</dbReference>
<comment type="cofactor">
    <cofactor evidence="1">
        <name>FAD</name>
        <dbReference type="ChEBI" id="CHEBI:57692"/>
    </cofactor>
</comment>
<proteinExistence type="predicted"/>
<dbReference type="GO" id="GO:0050660">
    <property type="term" value="F:flavin adenine dinucleotide binding"/>
    <property type="evidence" value="ECO:0007669"/>
    <property type="project" value="InterPro"/>
</dbReference>
<dbReference type="EMBL" id="VXRG01000122">
    <property type="protein sequence ID" value="MXY94727.1"/>
    <property type="molecule type" value="Genomic_DNA"/>
</dbReference>
<evidence type="ECO:0000256" key="4">
    <source>
        <dbReference type="ARBA" id="ARBA00023002"/>
    </source>
</evidence>
<dbReference type="Gene3D" id="3.30.9.10">
    <property type="entry name" value="D-Amino Acid Oxidase, subunit A, domain 2"/>
    <property type="match status" value="1"/>
</dbReference>